<keyword evidence="11" id="KW-1185">Reference proteome</keyword>
<evidence type="ECO:0000313" key="11">
    <source>
        <dbReference type="Proteomes" id="UP000016986"/>
    </source>
</evidence>
<name>U2YRJ8_9EURY</name>
<accession>U2YRJ8</accession>
<feature type="transmembrane region" description="Helical" evidence="9">
    <location>
        <begin position="42"/>
        <end position="60"/>
    </location>
</feature>
<dbReference type="OrthoDB" id="341862at2157"/>
<dbReference type="Proteomes" id="UP000016986">
    <property type="component" value="Unassembled WGS sequence"/>
</dbReference>
<feature type="transmembrane region" description="Helical" evidence="9">
    <location>
        <begin position="247"/>
        <end position="268"/>
    </location>
</feature>
<evidence type="ECO:0000256" key="1">
    <source>
        <dbReference type="ARBA" id="ARBA00001981"/>
    </source>
</evidence>
<dbReference type="GO" id="GO:0016020">
    <property type="term" value="C:membrane"/>
    <property type="evidence" value="ECO:0007669"/>
    <property type="project" value="UniProtKB-SubCell"/>
</dbReference>
<proteinExistence type="inferred from homology"/>
<evidence type="ECO:0000256" key="9">
    <source>
        <dbReference type="RuleBase" id="RU363058"/>
    </source>
</evidence>
<dbReference type="PANTHER" id="PTHR11101:SF80">
    <property type="entry name" value="PHOSPHATE TRANSPORTER"/>
    <property type="match status" value="1"/>
</dbReference>
<comment type="caution">
    <text evidence="10">The sequence shown here is derived from an EMBL/GenBank/DDBJ whole genome shotgun (WGS) entry which is preliminary data.</text>
</comment>
<evidence type="ECO:0000256" key="8">
    <source>
        <dbReference type="ARBA" id="ARBA00023136"/>
    </source>
</evidence>
<protein>
    <recommendedName>
        <fullName evidence="9">Phosphate transporter</fullName>
    </recommendedName>
</protein>
<sequence length="401" mass="40289">MAAISLVLAIAFVAALFMSFTVGANSNSAPIAPAVGANALSILRAALLVGVVAGLGAVLQGGNISETIGRDLVTGVSITPLAAAAALLTSAALITIGNSRGYPIPSAFTVTGSIIGVGIALGGGFATHEYVRIFSFWLVIPVVNAILGYLIARALRSDALDETVGVPVLAGGVGYALANIHLSVLPAPSGTTGSIAGSMSRSLHLLPTTLAPHYTLGMFVVSLALGIAALGATWWQLVRDQATGIKRFLIVLGLVVVFTSGGSQVGLATGPLETVFESDLHASTSYLLVLGGVGILAGAWIRSPRVIQAVSNEYAALGPRRSIAALIPAFLIAQLAIVLGIPISFNKVMISSIVGSGLAASSSGGGVSPRKAGFTVLSWVGSMAGAGLVSYGLYTGLHAIV</sequence>
<evidence type="ECO:0000256" key="7">
    <source>
        <dbReference type="ARBA" id="ARBA00022989"/>
    </source>
</evidence>
<keyword evidence="6 9" id="KW-0812">Transmembrane</keyword>
<feature type="transmembrane region" description="Helical" evidence="9">
    <location>
        <begin position="214"/>
        <end position="235"/>
    </location>
</feature>
<dbReference type="AlphaFoldDB" id="U2YRJ8"/>
<gene>
    <name evidence="10" type="ORF">MBEHAL_0385</name>
</gene>
<dbReference type="PANTHER" id="PTHR11101">
    <property type="entry name" value="PHOSPHATE TRANSPORTER"/>
    <property type="match status" value="1"/>
</dbReference>
<evidence type="ECO:0000256" key="6">
    <source>
        <dbReference type="ARBA" id="ARBA00022692"/>
    </source>
</evidence>
<feature type="transmembrane region" description="Helical" evidence="9">
    <location>
        <begin position="102"/>
        <end position="121"/>
    </location>
</feature>
<feature type="transmembrane region" description="Helical" evidence="9">
    <location>
        <begin position="133"/>
        <end position="152"/>
    </location>
</feature>
<keyword evidence="5 9" id="KW-0592">Phosphate transport</keyword>
<organism evidence="10 11">
    <name type="scientific">Halarchaeum acidiphilum MH1-52-1</name>
    <dbReference type="NCBI Taxonomy" id="1261545"/>
    <lineage>
        <taxon>Archaea</taxon>
        <taxon>Methanobacteriati</taxon>
        <taxon>Methanobacteriota</taxon>
        <taxon>Stenosarchaea group</taxon>
        <taxon>Halobacteria</taxon>
        <taxon>Halobacteriales</taxon>
        <taxon>Halobacteriaceae</taxon>
    </lineage>
</organism>
<keyword evidence="7 9" id="KW-1133">Transmembrane helix</keyword>
<keyword evidence="8 9" id="KW-0472">Membrane</keyword>
<evidence type="ECO:0000256" key="2">
    <source>
        <dbReference type="ARBA" id="ARBA00004141"/>
    </source>
</evidence>
<dbReference type="Pfam" id="PF01384">
    <property type="entry name" value="PHO4"/>
    <property type="match status" value="1"/>
</dbReference>
<dbReference type="InterPro" id="IPR001204">
    <property type="entry name" value="Phos_transporter"/>
</dbReference>
<dbReference type="GO" id="GO:0035435">
    <property type="term" value="P:phosphate ion transmembrane transport"/>
    <property type="evidence" value="ECO:0007669"/>
    <property type="project" value="TreeGrafter"/>
</dbReference>
<feature type="transmembrane region" description="Helical" evidence="9">
    <location>
        <begin position="322"/>
        <end position="343"/>
    </location>
</feature>
<evidence type="ECO:0000313" key="10">
    <source>
        <dbReference type="EMBL" id="GAD51625.1"/>
    </source>
</evidence>
<feature type="transmembrane region" description="Helical" evidence="9">
    <location>
        <begin position="280"/>
        <end position="301"/>
    </location>
</feature>
<reference evidence="10 11" key="1">
    <citation type="submission" date="2013-09" db="EMBL/GenBank/DDBJ databases">
        <title>Whole genome sequencing of Halarchaeum acidiphilum strain MH1-52-1.</title>
        <authorList>
            <person name="Shimane Y."/>
            <person name="Minegishi H."/>
            <person name="Nishi S."/>
            <person name="Echigo A."/>
            <person name="Shuto A."/>
            <person name="Konishi M."/>
            <person name="Ito T."/>
            <person name="Ohkuma M."/>
            <person name="Ohta Y."/>
            <person name="Nagano Y."/>
            <person name="Tsubouchi T."/>
            <person name="Mori K."/>
            <person name="Usui K."/>
            <person name="Kamekura M."/>
            <person name="Usami R."/>
            <person name="Takaki Y."/>
            <person name="Hatada Y."/>
        </authorList>
    </citation>
    <scope>NUCLEOTIDE SEQUENCE [LARGE SCALE GENOMIC DNA]</scope>
    <source>
        <strain evidence="10 11">JCM 16109</strain>
    </source>
</reference>
<comment type="function">
    <text evidence="1">Potential transporter for phosphate.</text>
</comment>
<dbReference type="EMBL" id="BATA01000005">
    <property type="protein sequence ID" value="GAD51625.1"/>
    <property type="molecule type" value="Genomic_DNA"/>
</dbReference>
<dbReference type="GO" id="GO:0005315">
    <property type="term" value="F:phosphate transmembrane transporter activity"/>
    <property type="evidence" value="ECO:0007669"/>
    <property type="project" value="InterPro"/>
</dbReference>
<evidence type="ECO:0000256" key="5">
    <source>
        <dbReference type="ARBA" id="ARBA00022592"/>
    </source>
</evidence>
<comment type="subcellular location">
    <subcellularLocation>
        <location evidence="2 9">Membrane</location>
        <topology evidence="2 9">Multi-pass membrane protein</topology>
    </subcellularLocation>
</comment>
<dbReference type="RefSeq" id="WP_021779653.1">
    <property type="nucleotide sequence ID" value="NZ_BANO01000069.1"/>
</dbReference>
<feature type="transmembrane region" description="Helical" evidence="9">
    <location>
        <begin position="374"/>
        <end position="394"/>
    </location>
</feature>
<feature type="transmembrane region" description="Helical" evidence="9">
    <location>
        <begin position="72"/>
        <end position="96"/>
    </location>
</feature>
<dbReference type="eggNOG" id="arCOG02267">
    <property type="taxonomic scope" value="Archaea"/>
</dbReference>
<evidence type="ECO:0000256" key="4">
    <source>
        <dbReference type="ARBA" id="ARBA00022448"/>
    </source>
</evidence>
<keyword evidence="4 9" id="KW-0813">Transport</keyword>
<evidence type="ECO:0000256" key="3">
    <source>
        <dbReference type="ARBA" id="ARBA00009916"/>
    </source>
</evidence>
<comment type="similarity">
    <text evidence="3 9">Belongs to the inorganic phosphate transporter (PiT) (TC 2.A.20) family.</text>
</comment>